<dbReference type="CAZy" id="GT4">
    <property type="family name" value="Glycosyltransferase Family 4"/>
</dbReference>
<keyword evidence="2 3" id="KW-0808">Transferase</keyword>
<dbReference type="GO" id="GO:0016757">
    <property type="term" value="F:glycosyltransferase activity"/>
    <property type="evidence" value="ECO:0007669"/>
    <property type="project" value="UniProtKB-KW"/>
</dbReference>
<keyword evidence="1" id="KW-0328">Glycosyltransferase</keyword>
<dbReference type="Pfam" id="PF13692">
    <property type="entry name" value="Glyco_trans_1_4"/>
    <property type="match status" value="1"/>
</dbReference>
<dbReference type="KEGG" id="rpe:RPE_1101"/>
<evidence type="ECO:0000256" key="2">
    <source>
        <dbReference type="ARBA" id="ARBA00022679"/>
    </source>
</evidence>
<gene>
    <name evidence="3" type="ordered locus">RPE_1101</name>
</gene>
<dbReference type="PANTHER" id="PTHR12526">
    <property type="entry name" value="GLYCOSYLTRANSFERASE"/>
    <property type="match status" value="1"/>
</dbReference>
<proteinExistence type="predicted"/>
<protein>
    <submittedName>
        <fullName evidence="3">Glycosyl transferase, group 1</fullName>
    </submittedName>
</protein>
<dbReference type="SUPFAM" id="SSF53756">
    <property type="entry name" value="UDP-Glycosyltransferase/glycogen phosphorylase"/>
    <property type="match status" value="1"/>
</dbReference>
<organism evidence="3">
    <name type="scientific">Rhodopseudomonas palustris (strain BisA53)</name>
    <dbReference type="NCBI Taxonomy" id="316055"/>
    <lineage>
        <taxon>Bacteria</taxon>
        <taxon>Pseudomonadati</taxon>
        <taxon>Pseudomonadota</taxon>
        <taxon>Alphaproteobacteria</taxon>
        <taxon>Hyphomicrobiales</taxon>
        <taxon>Nitrobacteraceae</taxon>
        <taxon>Rhodopseudomonas</taxon>
    </lineage>
</organism>
<sequence length="400" mass="44766">MRVAYLVNQYPAVSHTFIRREIAALERQGFEVTRLSLRGWDKELVDEDDRHERTLTRYVLKGGGAVLLVALVRMAAGNPRGFWRALVLALRMSRGAERPLPVHLVYLAEACRIAPWLRAAGVRHLHAHFGTNPAEVAMLVGVLGGQSWSFTVHGVETFDRWPFIGLDEKIRRAAFVVAVCSYGRGVLYRSVHHQHWHKIKVVHCGLDAAFHDIPRRPPTARRLVCIGRICEEKGQLLLVEAARRLQQEGFEFELVLGGDGELRAEIEGIIRRHGLQEHVRITGWLDSNQVRHEILEARALVLPSFAEGLPVAIMEAMSLARPIISTYVGGIPELVRPSEEGWLVPAGDVDALTEAMRSCLDIPIKTIVSMGERARARVLARHDIDEEASKLGCLMNSCND</sequence>
<accession>Q07SN0</accession>
<dbReference type="PANTHER" id="PTHR12526:SF510">
    <property type="entry name" value="D-INOSITOL 3-PHOSPHATE GLYCOSYLTRANSFERASE"/>
    <property type="match status" value="1"/>
</dbReference>
<reference evidence="3" key="1">
    <citation type="submission" date="2006-09" db="EMBL/GenBank/DDBJ databases">
        <title>Complete sequence of Rhodopseudomonas palustris BisA53.</title>
        <authorList>
            <consortium name="US DOE Joint Genome Institute"/>
            <person name="Copeland A."/>
            <person name="Lucas S."/>
            <person name="Lapidus A."/>
            <person name="Barry K."/>
            <person name="Detter J.C."/>
            <person name="Glavina del Rio T."/>
            <person name="Hammon N."/>
            <person name="Israni S."/>
            <person name="Dalin E."/>
            <person name="Tice H."/>
            <person name="Pitluck S."/>
            <person name="Chain P."/>
            <person name="Malfatti S."/>
            <person name="Shin M."/>
            <person name="Vergez L."/>
            <person name="Schmutz J."/>
            <person name="Larimer F."/>
            <person name="Land M."/>
            <person name="Hauser L."/>
            <person name="Pelletier D.A."/>
            <person name="Kyrpides N."/>
            <person name="Kim E."/>
            <person name="Harwood C.S."/>
            <person name="Oda Y."/>
            <person name="Richardson P."/>
        </authorList>
    </citation>
    <scope>NUCLEOTIDE SEQUENCE [LARGE SCALE GENOMIC DNA]</scope>
    <source>
        <strain evidence="3">BisA53</strain>
    </source>
</reference>
<dbReference type="STRING" id="316055.RPE_1101"/>
<dbReference type="Gene3D" id="3.40.50.2000">
    <property type="entry name" value="Glycogen Phosphorylase B"/>
    <property type="match status" value="2"/>
</dbReference>
<dbReference type="EMBL" id="CP000463">
    <property type="protein sequence ID" value="ABJ05054.1"/>
    <property type="molecule type" value="Genomic_DNA"/>
</dbReference>
<dbReference type="OrthoDB" id="9790710at2"/>
<dbReference type="HOGENOM" id="CLU_009583_14_2_5"/>
<dbReference type="eggNOG" id="COG0438">
    <property type="taxonomic scope" value="Bacteria"/>
</dbReference>
<evidence type="ECO:0000256" key="1">
    <source>
        <dbReference type="ARBA" id="ARBA00022676"/>
    </source>
</evidence>
<evidence type="ECO:0000313" key="3">
    <source>
        <dbReference type="EMBL" id="ABJ05054.1"/>
    </source>
</evidence>
<dbReference type="AlphaFoldDB" id="Q07SN0"/>
<name>Q07SN0_RHOP5</name>